<keyword evidence="2" id="KW-0597">Phosphoprotein</keyword>
<evidence type="ECO:0000256" key="1">
    <source>
        <dbReference type="ARBA" id="ARBA00022450"/>
    </source>
</evidence>
<feature type="non-terminal residue" evidence="4">
    <location>
        <position position="81"/>
    </location>
</feature>
<comment type="caution">
    <text evidence="4">The sequence shown here is derived from an EMBL/GenBank/DDBJ whole genome shotgun (WGS) entry which is preliminary data.</text>
</comment>
<dbReference type="Proteomes" id="UP001597045">
    <property type="component" value="Unassembled WGS sequence"/>
</dbReference>
<dbReference type="Pfam" id="PF00501">
    <property type="entry name" value="AMP-binding"/>
    <property type="match status" value="1"/>
</dbReference>
<dbReference type="InterPro" id="IPR042099">
    <property type="entry name" value="ANL_N_sf"/>
</dbReference>
<proteinExistence type="predicted"/>
<keyword evidence="5" id="KW-1185">Reference proteome</keyword>
<gene>
    <name evidence="4" type="ORF">ACFQ1S_42555</name>
</gene>
<organism evidence="4 5">
    <name type="scientific">Kibdelosporangium lantanae</name>
    <dbReference type="NCBI Taxonomy" id="1497396"/>
    <lineage>
        <taxon>Bacteria</taxon>
        <taxon>Bacillati</taxon>
        <taxon>Actinomycetota</taxon>
        <taxon>Actinomycetes</taxon>
        <taxon>Pseudonocardiales</taxon>
        <taxon>Pseudonocardiaceae</taxon>
        <taxon>Kibdelosporangium</taxon>
    </lineage>
</organism>
<evidence type="ECO:0000259" key="3">
    <source>
        <dbReference type="Pfam" id="PF00501"/>
    </source>
</evidence>
<reference evidence="5" key="1">
    <citation type="journal article" date="2019" name="Int. J. Syst. Evol. Microbiol.">
        <title>The Global Catalogue of Microorganisms (GCM) 10K type strain sequencing project: providing services to taxonomists for standard genome sequencing and annotation.</title>
        <authorList>
            <consortium name="The Broad Institute Genomics Platform"/>
            <consortium name="The Broad Institute Genome Sequencing Center for Infectious Disease"/>
            <person name="Wu L."/>
            <person name="Ma J."/>
        </authorList>
    </citation>
    <scope>NUCLEOTIDE SEQUENCE [LARGE SCALE GENOMIC DNA]</scope>
    <source>
        <strain evidence="5">JCM 31486</strain>
    </source>
</reference>
<dbReference type="PANTHER" id="PTHR44845:SF6">
    <property type="entry name" value="BETA-ALANINE-ACTIVATING ENZYME"/>
    <property type="match status" value="1"/>
</dbReference>
<sequence length="81" mass="9002">MDALLEVNDDWNNTARDVEPETFPTLFERQVLATPDHPAVIADGDPTATLTYDQLNNRANQWAHYLLNNGVGPERLVAVAV</sequence>
<dbReference type="SUPFAM" id="SSF56801">
    <property type="entry name" value="Acetyl-CoA synthetase-like"/>
    <property type="match status" value="1"/>
</dbReference>
<dbReference type="Gene3D" id="3.40.50.12780">
    <property type="entry name" value="N-terminal domain of ligase-like"/>
    <property type="match status" value="1"/>
</dbReference>
<feature type="domain" description="AMP-dependent synthetase/ligase" evidence="3">
    <location>
        <begin position="27"/>
        <end position="80"/>
    </location>
</feature>
<dbReference type="EMBL" id="JBHTIS010003857">
    <property type="protein sequence ID" value="MFD1051772.1"/>
    <property type="molecule type" value="Genomic_DNA"/>
</dbReference>
<protein>
    <submittedName>
        <fullName evidence="4">AMP-binding protein</fullName>
    </submittedName>
</protein>
<dbReference type="InterPro" id="IPR000873">
    <property type="entry name" value="AMP-dep_synth/lig_dom"/>
</dbReference>
<keyword evidence="1" id="KW-0596">Phosphopantetheine</keyword>
<evidence type="ECO:0000313" key="5">
    <source>
        <dbReference type="Proteomes" id="UP001597045"/>
    </source>
</evidence>
<accession>A0ABW3MP68</accession>
<evidence type="ECO:0000313" key="4">
    <source>
        <dbReference type="EMBL" id="MFD1051772.1"/>
    </source>
</evidence>
<name>A0ABW3MP68_9PSEU</name>
<dbReference type="PANTHER" id="PTHR44845">
    <property type="entry name" value="CARRIER DOMAIN-CONTAINING PROTEIN"/>
    <property type="match status" value="1"/>
</dbReference>
<evidence type="ECO:0000256" key="2">
    <source>
        <dbReference type="ARBA" id="ARBA00022553"/>
    </source>
</evidence>